<evidence type="ECO:0000256" key="1">
    <source>
        <dbReference type="ARBA" id="ARBA00004496"/>
    </source>
</evidence>
<dbReference type="EC" id="6.3.4.19" evidence="8"/>
<proteinExistence type="inferred from homology"/>
<dbReference type="InterPro" id="IPR012796">
    <property type="entry name" value="Lysidine-tRNA-synth_C"/>
</dbReference>
<evidence type="ECO:0000313" key="10">
    <source>
        <dbReference type="EMBL" id="SUN35401.1"/>
    </source>
</evidence>
<evidence type="ECO:0000256" key="6">
    <source>
        <dbReference type="ARBA" id="ARBA00022840"/>
    </source>
</evidence>
<evidence type="ECO:0000256" key="2">
    <source>
        <dbReference type="ARBA" id="ARBA00022490"/>
    </source>
</evidence>
<dbReference type="SUPFAM" id="SSF52402">
    <property type="entry name" value="Adenine nucleotide alpha hydrolases-like"/>
    <property type="match status" value="1"/>
</dbReference>
<keyword evidence="4 8" id="KW-0819">tRNA processing</keyword>
<keyword evidence="11" id="KW-1185">Reference proteome</keyword>
<gene>
    <name evidence="8 10" type="primary">tilS</name>
    <name evidence="10" type="ORF">NCTC11391_00383</name>
</gene>
<name>A0A380JBK5_STRDO</name>
<dbReference type="Gene3D" id="3.40.50.620">
    <property type="entry name" value="HUPs"/>
    <property type="match status" value="1"/>
</dbReference>
<evidence type="ECO:0000256" key="7">
    <source>
        <dbReference type="ARBA" id="ARBA00048539"/>
    </source>
</evidence>
<dbReference type="Proteomes" id="UP000254082">
    <property type="component" value="Unassembled WGS sequence"/>
</dbReference>
<feature type="domain" description="Lysidine-tRNA(Ile) synthetase C-terminal" evidence="9">
    <location>
        <begin position="342"/>
        <end position="399"/>
    </location>
</feature>
<dbReference type="GO" id="GO:0032267">
    <property type="term" value="F:tRNA(Ile)-lysidine synthase activity"/>
    <property type="evidence" value="ECO:0007669"/>
    <property type="project" value="UniProtKB-EC"/>
</dbReference>
<dbReference type="PANTHER" id="PTHR43033:SF1">
    <property type="entry name" value="TRNA(ILE)-LYSIDINE SYNTHASE-RELATED"/>
    <property type="match status" value="1"/>
</dbReference>
<keyword evidence="3 8" id="KW-0436">Ligase</keyword>
<evidence type="ECO:0000313" key="11">
    <source>
        <dbReference type="Proteomes" id="UP000254082"/>
    </source>
</evidence>
<dbReference type="InterPro" id="IPR014729">
    <property type="entry name" value="Rossmann-like_a/b/a_fold"/>
</dbReference>
<dbReference type="GO" id="GO:0005737">
    <property type="term" value="C:cytoplasm"/>
    <property type="evidence" value="ECO:0007669"/>
    <property type="project" value="UniProtKB-SubCell"/>
</dbReference>
<dbReference type="CDD" id="cd01992">
    <property type="entry name" value="TilS_N"/>
    <property type="match status" value="1"/>
</dbReference>
<evidence type="ECO:0000256" key="8">
    <source>
        <dbReference type="HAMAP-Rule" id="MF_01161"/>
    </source>
</evidence>
<comment type="subcellular location">
    <subcellularLocation>
        <location evidence="1 8">Cytoplasm</location>
    </subcellularLocation>
</comment>
<evidence type="ECO:0000256" key="5">
    <source>
        <dbReference type="ARBA" id="ARBA00022741"/>
    </source>
</evidence>
<dbReference type="InterPro" id="IPR012094">
    <property type="entry name" value="tRNA_Ile_lys_synt"/>
</dbReference>
<dbReference type="InterPro" id="IPR011063">
    <property type="entry name" value="TilS/TtcA_N"/>
</dbReference>
<comment type="catalytic activity">
    <reaction evidence="7 8">
        <text>cytidine(34) in tRNA(Ile2) + L-lysine + ATP = lysidine(34) in tRNA(Ile2) + AMP + diphosphate + H(+)</text>
        <dbReference type="Rhea" id="RHEA:43744"/>
        <dbReference type="Rhea" id="RHEA-COMP:10625"/>
        <dbReference type="Rhea" id="RHEA-COMP:10670"/>
        <dbReference type="ChEBI" id="CHEBI:15378"/>
        <dbReference type="ChEBI" id="CHEBI:30616"/>
        <dbReference type="ChEBI" id="CHEBI:32551"/>
        <dbReference type="ChEBI" id="CHEBI:33019"/>
        <dbReference type="ChEBI" id="CHEBI:82748"/>
        <dbReference type="ChEBI" id="CHEBI:83665"/>
        <dbReference type="ChEBI" id="CHEBI:456215"/>
        <dbReference type="EC" id="6.3.4.19"/>
    </reaction>
</comment>
<evidence type="ECO:0000256" key="3">
    <source>
        <dbReference type="ARBA" id="ARBA00022598"/>
    </source>
</evidence>
<dbReference type="InterPro" id="IPR012795">
    <property type="entry name" value="tRNA_Ile_lys_synt_N"/>
</dbReference>
<keyword evidence="6" id="KW-0067">ATP-binding</keyword>
<dbReference type="HAMAP" id="MF_01161">
    <property type="entry name" value="tRNA_Ile_lys_synt"/>
    <property type="match status" value="1"/>
</dbReference>
<evidence type="ECO:0000256" key="4">
    <source>
        <dbReference type="ARBA" id="ARBA00022694"/>
    </source>
</evidence>
<dbReference type="NCBIfam" id="TIGR02433">
    <property type="entry name" value="lysidine_TilS_C"/>
    <property type="match status" value="1"/>
</dbReference>
<evidence type="ECO:0000259" key="9">
    <source>
        <dbReference type="SMART" id="SM00977"/>
    </source>
</evidence>
<accession>A0A380JBK5</accession>
<dbReference type="EMBL" id="UHFA01000002">
    <property type="protein sequence ID" value="SUN35401.1"/>
    <property type="molecule type" value="Genomic_DNA"/>
</dbReference>
<keyword evidence="2 8" id="KW-0963">Cytoplasm</keyword>
<keyword evidence="5" id="KW-0547">Nucleotide-binding</keyword>
<dbReference type="SUPFAM" id="SSF56037">
    <property type="entry name" value="PheT/TilS domain"/>
    <property type="match status" value="1"/>
</dbReference>
<organism evidence="10 11">
    <name type="scientific">Streptococcus downei MFe28</name>
    <dbReference type="NCBI Taxonomy" id="764290"/>
    <lineage>
        <taxon>Bacteria</taxon>
        <taxon>Bacillati</taxon>
        <taxon>Bacillota</taxon>
        <taxon>Bacilli</taxon>
        <taxon>Lactobacillales</taxon>
        <taxon>Streptococcaceae</taxon>
        <taxon>Streptococcus</taxon>
    </lineage>
</organism>
<dbReference type="GO" id="GO:0006400">
    <property type="term" value="P:tRNA modification"/>
    <property type="evidence" value="ECO:0007669"/>
    <property type="project" value="UniProtKB-UniRule"/>
</dbReference>
<comment type="similarity">
    <text evidence="8">Belongs to the tRNA(Ile)-lysidine synthase family.</text>
</comment>
<comment type="caution">
    <text evidence="8">Lacks conserved residue(s) required for the propagation of feature annotation.</text>
</comment>
<dbReference type="AlphaFoldDB" id="A0A380JBK5"/>
<comment type="function">
    <text evidence="8">Ligates lysine onto the cytidine present at position 34 of the AUA codon-specific tRNA(Ile) that contains the anticodon CAU, in an ATP-dependent manner. Cytidine is converted to lysidine, thus changing the amino acid specificity of the tRNA from methionine to isoleucine.</text>
</comment>
<dbReference type="OrthoDB" id="9807403at2"/>
<sequence length="422" mass="48207">MTMQKILEDIQKKAYFAKHDKVLVAVSAGVDSMNLLLFLQAHQEDLAIEIGLAHVNHKQRQQSDLEETYLRDWAEDHGLPFYLAHFTGNFSEKSARDFRYNFFKKVMEKEGYTTLVTAHHADDQTETIFMRILRGSRLRHLAGIKAVQEFGPGQIIRPFLNIRKEELPEVFHFEDASNQSDAYLRNRIRHHYLPELAKENPKISTAIRELGTEVQTLFAALADLTANLDGTDLQVFHKQSPAVQVYLLQDYLEAYPDLSLSRAQFDSLLESIRKAKSGDSYLKSGYYLHIDNERFWLNKISPQTDSPVPTQVLEYGNIVSIGQRSFEFGQTGSLSLTSLDPILLRSRKAGDAIDFGTFHKKVRRLFIDQKIPAQERAQAIIAEQNGQIIFVLAGEHLYLRKAPQCVTIKAKLCIKTRKNGDL</sequence>
<dbReference type="Pfam" id="PF01171">
    <property type="entry name" value="ATP_bind_3"/>
    <property type="match status" value="1"/>
</dbReference>
<dbReference type="SMART" id="SM00977">
    <property type="entry name" value="TilS_C"/>
    <property type="match status" value="1"/>
</dbReference>
<dbReference type="RefSeq" id="WP_044123915.1">
    <property type="nucleotide sequence ID" value="NZ_UHFA01000002.1"/>
</dbReference>
<dbReference type="GO" id="GO:0005524">
    <property type="term" value="F:ATP binding"/>
    <property type="evidence" value="ECO:0007669"/>
    <property type="project" value="UniProtKB-KW"/>
</dbReference>
<dbReference type="NCBIfam" id="TIGR02432">
    <property type="entry name" value="lysidine_TilS_N"/>
    <property type="match status" value="1"/>
</dbReference>
<dbReference type="PANTHER" id="PTHR43033">
    <property type="entry name" value="TRNA(ILE)-LYSIDINE SYNTHASE-RELATED"/>
    <property type="match status" value="1"/>
</dbReference>
<protein>
    <recommendedName>
        <fullName evidence="8">tRNA(Ile)-lysidine synthase</fullName>
        <ecNumber evidence="8">6.3.4.19</ecNumber>
    </recommendedName>
    <alternativeName>
        <fullName evidence="8">tRNA(Ile)-2-lysyl-cytidine synthase</fullName>
    </alternativeName>
    <alternativeName>
        <fullName evidence="8">tRNA(Ile)-lysidine synthetase</fullName>
    </alternativeName>
</protein>
<reference evidence="10 11" key="1">
    <citation type="submission" date="2018-06" db="EMBL/GenBank/DDBJ databases">
        <authorList>
            <consortium name="Pathogen Informatics"/>
            <person name="Doyle S."/>
        </authorList>
    </citation>
    <scope>NUCLEOTIDE SEQUENCE [LARGE SCALE GENOMIC DNA]</scope>
    <source>
        <strain evidence="11">NCTC 11391</strain>
    </source>
</reference>